<sequence length="135" mass="14715">MIPIRPISHTDETVTLRRADVERMLLAIEEAGDAAALRDAADRENGKGEGASADDLPVESVERLLAGEHPVRIWREHRRWTMQDLAERAGVALREVAAIEAHAEPGSLTACRRLATALAVTVDDLLPPEDPPEQG</sequence>
<dbReference type="Gene3D" id="1.10.260.40">
    <property type="entry name" value="lambda repressor-like DNA-binding domains"/>
    <property type="match status" value="1"/>
</dbReference>
<proteinExistence type="predicted"/>
<feature type="domain" description="HTH cro/C1-type" evidence="1">
    <location>
        <begin position="71"/>
        <end position="125"/>
    </location>
</feature>
<reference evidence="2" key="1">
    <citation type="journal article" date="2021" name="Front. Microbiol.">
        <title>Comprehensive Comparative Genomics and Phenotyping of Methylobacterium Species.</title>
        <authorList>
            <person name="Alessa O."/>
            <person name="Ogura Y."/>
            <person name="Fujitani Y."/>
            <person name="Takami H."/>
            <person name="Hayashi T."/>
            <person name="Sahin N."/>
            <person name="Tani A."/>
        </authorList>
    </citation>
    <scope>NUCLEOTIDE SEQUENCE</scope>
    <source>
        <strain evidence="2">DSM 17168</strain>
    </source>
</reference>
<keyword evidence="3" id="KW-1185">Reference proteome</keyword>
<accession>A0ABQ4S5V7</accession>
<evidence type="ECO:0000313" key="3">
    <source>
        <dbReference type="Proteomes" id="UP001055153"/>
    </source>
</evidence>
<dbReference type="SMART" id="SM00530">
    <property type="entry name" value="HTH_XRE"/>
    <property type="match status" value="1"/>
</dbReference>
<organism evidence="2 3">
    <name type="scientific">Methylobacterium isbiliense</name>
    <dbReference type="NCBI Taxonomy" id="315478"/>
    <lineage>
        <taxon>Bacteria</taxon>
        <taxon>Pseudomonadati</taxon>
        <taxon>Pseudomonadota</taxon>
        <taxon>Alphaproteobacteria</taxon>
        <taxon>Hyphomicrobiales</taxon>
        <taxon>Methylobacteriaceae</taxon>
        <taxon>Methylobacterium</taxon>
    </lineage>
</organism>
<comment type="caution">
    <text evidence="2">The sequence shown here is derived from an EMBL/GenBank/DDBJ whole genome shotgun (WGS) entry which is preliminary data.</text>
</comment>
<name>A0ABQ4S5V7_9HYPH</name>
<reference evidence="2" key="2">
    <citation type="submission" date="2021-08" db="EMBL/GenBank/DDBJ databases">
        <authorList>
            <person name="Tani A."/>
            <person name="Ola A."/>
            <person name="Ogura Y."/>
            <person name="Katsura K."/>
            <person name="Hayashi T."/>
        </authorList>
    </citation>
    <scope>NUCLEOTIDE SEQUENCE</scope>
    <source>
        <strain evidence="2">DSM 17168</strain>
    </source>
</reference>
<protein>
    <recommendedName>
        <fullName evidence="1">HTH cro/C1-type domain-containing protein</fullName>
    </recommendedName>
</protein>
<dbReference type="Proteomes" id="UP001055153">
    <property type="component" value="Unassembled WGS sequence"/>
</dbReference>
<dbReference type="EMBL" id="BPQQ01000003">
    <property type="protein sequence ID" value="GJD98341.1"/>
    <property type="molecule type" value="Genomic_DNA"/>
</dbReference>
<evidence type="ECO:0000259" key="1">
    <source>
        <dbReference type="PROSITE" id="PS50943"/>
    </source>
</evidence>
<dbReference type="InterPro" id="IPR010982">
    <property type="entry name" value="Lambda_DNA-bd_dom_sf"/>
</dbReference>
<dbReference type="InterPro" id="IPR001387">
    <property type="entry name" value="Cro/C1-type_HTH"/>
</dbReference>
<dbReference type="RefSeq" id="WP_238233296.1">
    <property type="nucleotide sequence ID" value="NZ_BPQQ01000003.1"/>
</dbReference>
<dbReference type="CDD" id="cd00093">
    <property type="entry name" value="HTH_XRE"/>
    <property type="match status" value="1"/>
</dbReference>
<dbReference type="SUPFAM" id="SSF47413">
    <property type="entry name" value="lambda repressor-like DNA-binding domains"/>
    <property type="match status" value="1"/>
</dbReference>
<evidence type="ECO:0000313" key="2">
    <source>
        <dbReference type="EMBL" id="GJD98341.1"/>
    </source>
</evidence>
<dbReference type="PROSITE" id="PS50943">
    <property type="entry name" value="HTH_CROC1"/>
    <property type="match status" value="1"/>
</dbReference>
<gene>
    <name evidence="2" type="ORF">GMJLKIPL_0248</name>
</gene>